<keyword evidence="4 5" id="KW-0804">Transcription</keyword>
<dbReference type="SUPFAM" id="SSF55781">
    <property type="entry name" value="GAF domain-like"/>
    <property type="match status" value="1"/>
</dbReference>
<accession>A0A2W5Z7T2</accession>
<dbReference type="HAMAP" id="MF_00081">
    <property type="entry name" value="HrcA"/>
    <property type="match status" value="1"/>
</dbReference>
<reference evidence="7 8" key="1">
    <citation type="journal article" date="2017" name="Nature">
        <title>Atmospheric trace gases support primary production in Antarctic desert surface soil.</title>
        <authorList>
            <person name="Ji M."/>
            <person name="Greening C."/>
            <person name="Vanwonterghem I."/>
            <person name="Carere C.R."/>
            <person name="Bay S.K."/>
            <person name="Steen J.A."/>
            <person name="Montgomery K."/>
            <person name="Lines T."/>
            <person name="Beardall J."/>
            <person name="van Dorst J."/>
            <person name="Snape I."/>
            <person name="Stott M.B."/>
            <person name="Hugenholtz P."/>
            <person name="Ferrari B.C."/>
        </authorList>
    </citation>
    <scope>NUCLEOTIDE SEQUENCE [LARGE SCALE GENOMIC DNA]</scope>
    <source>
        <strain evidence="7">RRmetagenome_bin12</strain>
    </source>
</reference>
<dbReference type="SUPFAM" id="SSF46785">
    <property type="entry name" value="Winged helix' DNA-binding domain"/>
    <property type="match status" value="1"/>
</dbReference>
<dbReference type="PANTHER" id="PTHR34824">
    <property type="entry name" value="HEAT-INDUCIBLE TRANSCRIPTION REPRESSOR HRCA"/>
    <property type="match status" value="1"/>
</dbReference>
<evidence type="ECO:0000259" key="6">
    <source>
        <dbReference type="Pfam" id="PF01628"/>
    </source>
</evidence>
<comment type="similarity">
    <text evidence="5">Belongs to the HrcA family.</text>
</comment>
<dbReference type="Gene3D" id="1.10.10.10">
    <property type="entry name" value="Winged helix-like DNA-binding domain superfamily/Winged helix DNA-binding domain"/>
    <property type="match status" value="1"/>
</dbReference>
<name>A0A2W5Z7T2_9BACT</name>
<evidence type="ECO:0000256" key="4">
    <source>
        <dbReference type="ARBA" id="ARBA00023163"/>
    </source>
</evidence>
<comment type="function">
    <text evidence="5">Negative regulator of class I heat shock genes (grpE-dnaK-dnaJ and groELS operons). Prevents heat-shock induction of these operons.</text>
</comment>
<dbReference type="PANTHER" id="PTHR34824:SF1">
    <property type="entry name" value="HEAT-INDUCIBLE TRANSCRIPTION REPRESSOR HRCA"/>
    <property type="match status" value="1"/>
</dbReference>
<dbReference type="AlphaFoldDB" id="A0A2W5Z7T2"/>
<dbReference type="InterPro" id="IPR002571">
    <property type="entry name" value="HrcA"/>
</dbReference>
<dbReference type="InterPro" id="IPR029016">
    <property type="entry name" value="GAF-like_dom_sf"/>
</dbReference>
<evidence type="ECO:0000256" key="2">
    <source>
        <dbReference type="ARBA" id="ARBA00023015"/>
    </source>
</evidence>
<dbReference type="GO" id="GO:0045892">
    <property type="term" value="P:negative regulation of DNA-templated transcription"/>
    <property type="evidence" value="ECO:0007669"/>
    <property type="project" value="UniProtKB-UniRule"/>
</dbReference>
<dbReference type="Gene3D" id="3.30.390.60">
    <property type="entry name" value="Heat-inducible transcription repressor hrca homolog, domain 3"/>
    <property type="match status" value="1"/>
</dbReference>
<evidence type="ECO:0000256" key="1">
    <source>
        <dbReference type="ARBA" id="ARBA00022491"/>
    </source>
</evidence>
<dbReference type="InterPro" id="IPR023120">
    <property type="entry name" value="WHTH_transcript_rep_HrcA_IDD"/>
</dbReference>
<sequence length="362" mass="39227">MLINPPERASAKESALETPVPIPLDARKQQILKAVVADYTRTGIPVGSHALAIHLASWSSATIRNDLANLVDVGYLLQPHTSAGRVPSDLGYRYYVDFLMEEELVPVAVRRQMDPFFAQLTGGLEETLEVAARALALATDAVSMVTGPRALGARLKHLDLISLEPRHVLVLVVLEGNLIRQQPIALSRDAVQGELSGLAQRLNAALEGADSRQVASISAGAEPAGSLWAEIAAAIAGLMESVDSGQDTLVVHDGVRNLLHQPEFGDVGRFQEVLDLLEEERVLGEMLAAIETGHGTQIMIGRETGLEQLRQCSLVMTTYRVDKQRWGTLGVLGPTRMQYSQVAPRVRYVATRVGDSLSRALR</sequence>
<proteinExistence type="inferred from homology"/>
<keyword evidence="2 5" id="KW-0805">Transcription regulation</keyword>
<dbReference type="GO" id="GO:0003677">
    <property type="term" value="F:DNA binding"/>
    <property type="evidence" value="ECO:0007669"/>
    <property type="project" value="InterPro"/>
</dbReference>
<feature type="domain" description="Heat-inducible transcription repressor HrcA C-terminal" evidence="6">
    <location>
        <begin position="125"/>
        <end position="342"/>
    </location>
</feature>
<evidence type="ECO:0000256" key="3">
    <source>
        <dbReference type="ARBA" id="ARBA00023016"/>
    </source>
</evidence>
<evidence type="ECO:0000313" key="8">
    <source>
        <dbReference type="Proteomes" id="UP000248724"/>
    </source>
</evidence>
<organism evidence="7 8">
    <name type="scientific">Candidatus Aeolococcus gillhamiae</name>
    <dbReference type="NCBI Taxonomy" id="3127015"/>
    <lineage>
        <taxon>Bacteria</taxon>
        <taxon>Bacillati</taxon>
        <taxon>Candidatus Dormiibacterota</taxon>
        <taxon>Candidatus Dormibacteria</taxon>
        <taxon>Candidatus Aeolococcales</taxon>
        <taxon>Candidatus Aeolococcaceae</taxon>
        <taxon>Candidatus Aeolococcus</taxon>
    </lineage>
</organism>
<keyword evidence="3 5" id="KW-0346">Stress response</keyword>
<dbReference type="EMBL" id="QHBU01000111">
    <property type="protein sequence ID" value="PZR81450.1"/>
    <property type="molecule type" value="Genomic_DNA"/>
</dbReference>
<comment type="caution">
    <text evidence="7">The sequence shown here is derived from an EMBL/GenBank/DDBJ whole genome shotgun (WGS) entry which is preliminary data.</text>
</comment>
<protein>
    <recommendedName>
        <fullName evidence="5">Heat-inducible transcription repressor HrcA</fullName>
    </recommendedName>
</protein>
<dbReference type="InterPro" id="IPR036390">
    <property type="entry name" value="WH_DNA-bd_sf"/>
</dbReference>
<dbReference type="Pfam" id="PF01628">
    <property type="entry name" value="HrcA"/>
    <property type="match status" value="1"/>
</dbReference>
<dbReference type="InterPro" id="IPR036388">
    <property type="entry name" value="WH-like_DNA-bd_sf"/>
</dbReference>
<dbReference type="InterPro" id="IPR021153">
    <property type="entry name" value="HrcA_C"/>
</dbReference>
<dbReference type="Gene3D" id="3.30.450.40">
    <property type="match status" value="1"/>
</dbReference>
<dbReference type="NCBIfam" id="TIGR00331">
    <property type="entry name" value="hrcA"/>
    <property type="match status" value="1"/>
</dbReference>
<dbReference type="PIRSF" id="PIRSF005485">
    <property type="entry name" value="HrcA"/>
    <property type="match status" value="1"/>
</dbReference>
<keyword evidence="1 5" id="KW-0678">Repressor</keyword>
<evidence type="ECO:0000256" key="5">
    <source>
        <dbReference type="HAMAP-Rule" id="MF_00081"/>
    </source>
</evidence>
<evidence type="ECO:0000313" key="7">
    <source>
        <dbReference type="EMBL" id="PZR81450.1"/>
    </source>
</evidence>
<dbReference type="Proteomes" id="UP000248724">
    <property type="component" value="Unassembled WGS sequence"/>
</dbReference>
<gene>
    <name evidence="5 7" type="primary">hrcA</name>
    <name evidence="7" type="ORF">DLM65_05810</name>
</gene>